<feature type="chain" id="PRO_5013561800" evidence="1">
    <location>
        <begin position="17"/>
        <end position="538"/>
    </location>
</feature>
<dbReference type="Proteomes" id="UP000225277">
    <property type="component" value="Unassembled WGS sequence"/>
</dbReference>
<reference evidence="2 3" key="1">
    <citation type="submission" date="2016-03" db="EMBL/GenBank/DDBJ databases">
        <authorList>
            <person name="Ploux O."/>
        </authorList>
    </citation>
    <scope>NUCLEOTIDE SEQUENCE [LARGE SCALE GENOMIC DNA]</scope>
    <source>
        <strain evidence="2 3">URUG2</strain>
    </source>
</reference>
<gene>
    <name evidence="2" type="ORF">RCC_04093</name>
</gene>
<evidence type="ECO:0000313" key="2">
    <source>
        <dbReference type="EMBL" id="CZT18248.1"/>
    </source>
</evidence>
<feature type="signal peptide" evidence="1">
    <location>
        <begin position="1"/>
        <end position="16"/>
    </location>
</feature>
<sequence>MWVLAIMTFLLQLAAAVTTYTPTQYPATIWKPWPVVFGFEFTMTGIVTSAGLPNGTNVPVGFTPGSAAYRAEMSRLYSICEEVARTGILPPTAQEWRSAGAPWRWSSGFPSRWVGESVDALGEAVTAAKNASVAILSEKYGVTYINPRATLHALAVAPNFIFTTMKPITARHPLALWMFRTHEPEAFPDMATQMVAKAWLNVMVTRFSEAVVQAGFHRCSIPWLNDPRDQNPSYDLYEFVYPAATHAICTAEVGKCFLKYEGTDLFHEHGITPCSYPGSVAVVADLQETGLSLWAEGINDCQLDSVRWNTWPELKPPPTDKTGVWSESVRQKILGLLKATASKSNTEDGVVFIPTGNSWNSELLDTLRNLSTMKIHEVSQPQFAASTNAVKIARFEERTIAEHRWTHLEGWKPPVESYFDPMALWWCFEDKLWTVGGGCLNDQECEHACKWRGEPVCHPKDQVCMCGELWEDTPGGKREELYRKLWEAGPAVLKKLSTRTEFKWQGRTPVSGSWDQAEFERREAYGKGGKAERATMGV</sequence>
<evidence type="ECO:0000256" key="1">
    <source>
        <dbReference type="SAM" id="SignalP"/>
    </source>
</evidence>
<keyword evidence="3" id="KW-1185">Reference proteome</keyword>
<dbReference type="AlphaFoldDB" id="A0A2D3UTF2"/>
<dbReference type="EMBL" id="FJUY01000005">
    <property type="protein sequence ID" value="CZT18248.1"/>
    <property type="molecule type" value="Genomic_DNA"/>
</dbReference>
<proteinExistence type="predicted"/>
<organism evidence="2 3">
    <name type="scientific">Ramularia collo-cygni</name>
    <dbReference type="NCBI Taxonomy" id="112498"/>
    <lineage>
        <taxon>Eukaryota</taxon>
        <taxon>Fungi</taxon>
        <taxon>Dikarya</taxon>
        <taxon>Ascomycota</taxon>
        <taxon>Pezizomycotina</taxon>
        <taxon>Dothideomycetes</taxon>
        <taxon>Dothideomycetidae</taxon>
        <taxon>Mycosphaerellales</taxon>
        <taxon>Mycosphaerellaceae</taxon>
        <taxon>Ramularia</taxon>
    </lineage>
</organism>
<protein>
    <submittedName>
        <fullName evidence="2">Uncharacterized protein</fullName>
    </submittedName>
</protein>
<evidence type="ECO:0000313" key="3">
    <source>
        <dbReference type="Proteomes" id="UP000225277"/>
    </source>
</evidence>
<name>A0A2D3UTF2_9PEZI</name>
<dbReference type="RefSeq" id="XP_023625138.1">
    <property type="nucleotide sequence ID" value="XM_023769370.1"/>
</dbReference>
<keyword evidence="1" id="KW-0732">Signal</keyword>
<dbReference type="GeneID" id="35599272"/>
<accession>A0A2D3UTF2</accession>